<evidence type="ECO:0008006" key="3">
    <source>
        <dbReference type="Google" id="ProtNLM"/>
    </source>
</evidence>
<accession>A0A1F8CMX2</accession>
<dbReference type="InterPro" id="IPR029063">
    <property type="entry name" value="SAM-dependent_MTases_sf"/>
</dbReference>
<gene>
    <name evidence="1" type="ORF">A2188_01275</name>
</gene>
<sequence length="113" mass="12887">MDDDTLLKTLKNARQALKPGGTLFSITTHPDKMAIDSGLDKPGRFEIAFPWGGRGPNYYRTVGDFREIFGEAGLIIQKIENLQVSPRFRPLDPEKFDAFQKYPYIRLAIKAQR</sequence>
<dbReference type="SUPFAM" id="SSF53335">
    <property type="entry name" value="S-adenosyl-L-methionine-dependent methyltransferases"/>
    <property type="match status" value="1"/>
</dbReference>
<evidence type="ECO:0000313" key="2">
    <source>
        <dbReference type="Proteomes" id="UP000179241"/>
    </source>
</evidence>
<protein>
    <recommendedName>
        <fullName evidence="3">Methyltransferase type 11 domain-containing protein</fullName>
    </recommendedName>
</protein>
<name>A0A1F8CMX2_9BACT</name>
<dbReference type="Proteomes" id="UP000179241">
    <property type="component" value="Unassembled WGS sequence"/>
</dbReference>
<proteinExistence type="predicted"/>
<dbReference type="AlphaFoldDB" id="A0A1F8CMX2"/>
<reference evidence="1 2" key="1">
    <citation type="journal article" date="2016" name="Nat. Commun.">
        <title>Thousands of microbial genomes shed light on interconnected biogeochemical processes in an aquifer system.</title>
        <authorList>
            <person name="Anantharaman K."/>
            <person name="Brown C.T."/>
            <person name="Hug L.A."/>
            <person name="Sharon I."/>
            <person name="Castelle C.J."/>
            <person name="Probst A.J."/>
            <person name="Thomas B.C."/>
            <person name="Singh A."/>
            <person name="Wilkins M.J."/>
            <person name="Karaoz U."/>
            <person name="Brodie E.L."/>
            <person name="Williams K.H."/>
            <person name="Hubbard S.S."/>
            <person name="Banfield J.F."/>
        </authorList>
    </citation>
    <scope>NUCLEOTIDE SEQUENCE [LARGE SCALE GENOMIC DNA]</scope>
</reference>
<dbReference type="EMBL" id="MGHU01000014">
    <property type="protein sequence ID" value="OGM77632.1"/>
    <property type="molecule type" value="Genomic_DNA"/>
</dbReference>
<evidence type="ECO:0000313" key="1">
    <source>
        <dbReference type="EMBL" id="OGM77632.1"/>
    </source>
</evidence>
<dbReference type="Gene3D" id="3.40.50.150">
    <property type="entry name" value="Vaccinia Virus protein VP39"/>
    <property type="match status" value="1"/>
</dbReference>
<organism evidence="1 2">
    <name type="scientific">Candidatus Woesebacteria bacterium RIFOXYA1_FULL_43_9</name>
    <dbReference type="NCBI Taxonomy" id="1802534"/>
    <lineage>
        <taxon>Bacteria</taxon>
        <taxon>Candidatus Woeseibacteriota</taxon>
    </lineage>
</organism>
<comment type="caution">
    <text evidence="1">The sequence shown here is derived from an EMBL/GenBank/DDBJ whole genome shotgun (WGS) entry which is preliminary data.</text>
</comment>